<feature type="domain" description="N-acetyltransferase" evidence="3">
    <location>
        <begin position="16"/>
        <end position="153"/>
    </location>
</feature>
<evidence type="ECO:0000313" key="4">
    <source>
        <dbReference type="EMBL" id="SNV95505.1"/>
    </source>
</evidence>
<reference evidence="4 5" key="1">
    <citation type="submission" date="2017-06" db="EMBL/GenBank/DDBJ databases">
        <authorList>
            <consortium name="Pathogen Informatics"/>
        </authorList>
    </citation>
    <scope>NUCLEOTIDE SEQUENCE [LARGE SCALE GENOMIC DNA]</scope>
    <source>
        <strain evidence="4 5">NCTC12148</strain>
    </source>
</reference>
<organism evidence="4 5">
    <name type="scientific">Serratia ficaria</name>
    <dbReference type="NCBI Taxonomy" id="61651"/>
    <lineage>
        <taxon>Bacteria</taxon>
        <taxon>Pseudomonadati</taxon>
        <taxon>Pseudomonadota</taxon>
        <taxon>Gammaproteobacteria</taxon>
        <taxon>Enterobacterales</taxon>
        <taxon>Yersiniaceae</taxon>
        <taxon>Serratia</taxon>
    </lineage>
</organism>
<dbReference type="AlphaFoldDB" id="A0A240BIL9"/>
<evidence type="ECO:0000256" key="2">
    <source>
        <dbReference type="ARBA" id="ARBA00023315"/>
    </source>
</evidence>
<dbReference type="PANTHER" id="PTHR43877">
    <property type="entry name" value="AMINOALKYLPHOSPHONATE N-ACETYLTRANSFERASE-RELATED-RELATED"/>
    <property type="match status" value="1"/>
</dbReference>
<dbReference type="PANTHER" id="PTHR43877:SF2">
    <property type="entry name" value="AMINOALKYLPHOSPHONATE N-ACETYLTRANSFERASE-RELATED"/>
    <property type="match status" value="1"/>
</dbReference>
<dbReference type="InterPro" id="IPR050832">
    <property type="entry name" value="Bact_Acetyltransf"/>
</dbReference>
<keyword evidence="1 4" id="KW-0808">Transferase</keyword>
<evidence type="ECO:0000313" key="5">
    <source>
        <dbReference type="Proteomes" id="UP000215134"/>
    </source>
</evidence>
<keyword evidence="5" id="KW-1185">Reference proteome</keyword>
<dbReference type="EMBL" id="LT906479">
    <property type="protein sequence ID" value="SNV95505.1"/>
    <property type="molecule type" value="Genomic_DNA"/>
</dbReference>
<proteinExistence type="predicted"/>
<dbReference type="Proteomes" id="UP000215134">
    <property type="component" value="Chromosome 1"/>
</dbReference>
<dbReference type="STRING" id="1411141.GCA_001590885_03772"/>
<protein>
    <submittedName>
        <fullName evidence="4">Predicted acetyltransferase</fullName>
    </submittedName>
</protein>
<sequence>MSMANDVFIQTLPDDPLIAPVIEGLFGEYRRRYGDYFGDQEQESLDLYAPPQGAFIVLLRGGAPIAMGAFKRYDPQTAELKRIWTRSDLRRQGLAQRVLQQLETLALGQGYRQLYLTTGFRQPEAVGLYLNNGYQPQFDPSIDSEIYSRPPYDGRLPFRKNLITEDALCCASERKIA</sequence>
<accession>A0A240BIL9</accession>
<dbReference type="CDD" id="cd04301">
    <property type="entry name" value="NAT_SF"/>
    <property type="match status" value="1"/>
</dbReference>
<name>A0A240BIL9_SERFI</name>
<evidence type="ECO:0000259" key="3">
    <source>
        <dbReference type="PROSITE" id="PS51186"/>
    </source>
</evidence>
<dbReference type="InterPro" id="IPR016181">
    <property type="entry name" value="Acyl_CoA_acyltransferase"/>
</dbReference>
<evidence type="ECO:0000256" key="1">
    <source>
        <dbReference type="ARBA" id="ARBA00022679"/>
    </source>
</evidence>
<dbReference type="PROSITE" id="PS51186">
    <property type="entry name" value="GNAT"/>
    <property type="match status" value="1"/>
</dbReference>
<dbReference type="Gene3D" id="3.40.630.30">
    <property type="match status" value="1"/>
</dbReference>
<dbReference type="SUPFAM" id="SSF55729">
    <property type="entry name" value="Acyl-CoA N-acyltransferases (Nat)"/>
    <property type="match status" value="1"/>
</dbReference>
<dbReference type="Pfam" id="PF00583">
    <property type="entry name" value="Acetyltransf_1"/>
    <property type="match status" value="1"/>
</dbReference>
<keyword evidence="2" id="KW-0012">Acyltransferase</keyword>
<gene>
    <name evidence="4" type="ORF">SAMEA4384070_01233</name>
</gene>
<dbReference type="GO" id="GO:0016747">
    <property type="term" value="F:acyltransferase activity, transferring groups other than amino-acyl groups"/>
    <property type="evidence" value="ECO:0007669"/>
    <property type="project" value="InterPro"/>
</dbReference>
<dbReference type="InterPro" id="IPR000182">
    <property type="entry name" value="GNAT_dom"/>
</dbReference>
<dbReference type="KEGG" id="sfj:SAMEA4384070_1233"/>